<name>A0A174X311_PHOVU</name>
<organism evidence="2 3">
    <name type="scientific">Phocaeicola vulgatus</name>
    <name type="common">Bacteroides vulgatus</name>
    <dbReference type="NCBI Taxonomy" id="821"/>
    <lineage>
        <taxon>Bacteria</taxon>
        <taxon>Pseudomonadati</taxon>
        <taxon>Bacteroidota</taxon>
        <taxon>Bacteroidia</taxon>
        <taxon>Bacteroidales</taxon>
        <taxon>Bacteroidaceae</taxon>
        <taxon>Phocaeicola</taxon>
    </lineage>
</organism>
<protein>
    <submittedName>
        <fullName evidence="2">Uncharacterized protein</fullName>
    </submittedName>
</protein>
<sequence>MKLLNLKKDQTDLCLTENILSDKDTTCSVRLNRNPLKVDCGSMPIYSYKIESYLPDEKCKYQFVCDKPVCRVEYRVNGVPDI</sequence>
<reference evidence="2 3" key="1">
    <citation type="journal article" date="2019" name="Nat. Commun.">
        <title>Gram positive-like bacteriocins with broad spectrum anti-Bacteroidales activity encoded on mobile elements of the human gut microbiota.</title>
        <authorList>
            <person name="Bechon N."/>
            <person name="Coyne M.J.Jr."/>
            <person name="Laclare-Mceneany V."/>
            <person name="Chatzidaki-Livanis M."/>
            <person name="Ghigo J.-M."/>
            <person name="Comstock L.E."/>
        </authorList>
    </citation>
    <scope>NUCLEOTIDE SEQUENCE [LARGE SCALE GENOMIC DNA]</scope>
    <source>
        <strain evidence="2 3">CL01T12C17</strain>
    </source>
</reference>
<gene>
    <name evidence="2" type="ORF">EH214_01529</name>
    <name evidence="1" type="ORF">HKQ54_04195</name>
</gene>
<evidence type="ECO:0000313" key="1">
    <source>
        <dbReference type="EMBL" id="NMW35365.1"/>
    </source>
</evidence>
<evidence type="ECO:0000313" key="2">
    <source>
        <dbReference type="EMBL" id="TSE49231.1"/>
    </source>
</evidence>
<accession>A0A174X311</accession>
<evidence type="ECO:0000313" key="4">
    <source>
        <dbReference type="Proteomes" id="UP000555193"/>
    </source>
</evidence>
<reference evidence="1 4" key="2">
    <citation type="submission" date="2020-04" db="EMBL/GenBank/DDBJ databases">
        <title>A novel gut-associated lysogenic phage, Bacteroides phage BV01, alters the host transcriptome and bile acid metabolism in Bacteroides vulgatus.</title>
        <authorList>
            <person name="Campbell D.E."/>
            <person name="Ly L."/>
            <person name="Ridlon J.M."/>
            <person name="Hsiao A."/>
            <person name="Degnan P.H."/>
        </authorList>
    </citation>
    <scope>NUCLEOTIDE SEQUENCE [LARGE SCALE GENOMIC DNA]</scope>
    <source>
        <strain evidence="1 4">VPI-4506</strain>
    </source>
</reference>
<comment type="caution">
    <text evidence="2">The sequence shown here is derived from an EMBL/GenBank/DDBJ whole genome shotgun (WGS) entry which is preliminary data.</text>
</comment>
<dbReference type="EMBL" id="JABDSH010000054">
    <property type="protein sequence ID" value="NMW35365.1"/>
    <property type="molecule type" value="Genomic_DNA"/>
</dbReference>
<dbReference type="Proteomes" id="UP000408523">
    <property type="component" value="Unassembled WGS sequence"/>
</dbReference>
<dbReference type="AlphaFoldDB" id="A0A174X311"/>
<dbReference type="EMBL" id="RWHZ01000015">
    <property type="protein sequence ID" value="TSE49231.1"/>
    <property type="molecule type" value="Genomic_DNA"/>
</dbReference>
<dbReference type="Proteomes" id="UP000555193">
    <property type="component" value="Unassembled WGS sequence"/>
</dbReference>
<evidence type="ECO:0000313" key="3">
    <source>
        <dbReference type="Proteomes" id="UP000408523"/>
    </source>
</evidence>
<dbReference type="RefSeq" id="WP_155519693.1">
    <property type="nucleotide sequence ID" value="NZ_CAXSKM010000031.1"/>
</dbReference>
<proteinExistence type="predicted"/>